<dbReference type="EMBL" id="CTEN01000003">
    <property type="protein sequence ID" value="CQR25314.1"/>
    <property type="molecule type" value="Genomic_DNA"/>
</dbReference>
<keyword evidence="2" id="KW-1185">Reference proteome</keyword>
<protein>
    <submittedName>
        <fullName evidence="1">Uncharacterized protein</fullName>
    </submittedName>
</protein>
<name>A0A0E4H8G5_9STRE</name>
<reference evidence="2" key="1">
    <citation type="submission" date="2015-03" db="EMBL/GenBank/DDBJ databases">
        <authorList>
            <person name="Urmite Genomes"/>
        </authorList>
    </citation>
    <scope>NUCLEOTIDE SEQUENCE [LARGE SCALE GENOMIC DNA]</scope>
    <source>
        <strain evidence="2">FF10</strain>
    </source>
</reference>
<gene>
    <name evidence="1" type="ORF">BN1356_01656</name>
</gene>
<accession>A0A0E4H8G5</accession>
<evidence type="ECO:0000313" key="2">
    <source>
        <dbReference type="Proteomes" id="UP000198604"/>
    </source>
</evidence>
<sequence>MSFIRGLIEPENIAQFMSEEKEVLLMYCNHISIFHFVGLRYERVAQSNTEIVYQVYLYEHVAEIREEVEPKLALQIQFDEREATIHVKPQLGEFTAEQNYSLGDGLSFIEESLQTDFFIDWDVQDSDLEWDDLP</sequence>
<dbReference type="Proteomes" id="UP000198604">
    <property type="component" value="Unassembled WGS sequence"/>
</dbReference>
<dbReference type="RefSeq" id="WP_093650873.1">
    <property type="nucleotide sequence ID" value="NZ_CTEN01000003.1"/>
</dbReference>
<organism evidence="1 2">
    <name type="scientific">Streptococcus varani</name>
    <dbReference type="NCBI Taxonomy" id="1608583"/>
    <lineage>
        <taxon>Bacteria</taxon>
        <taxon>Bacillati</taxon>
        <taxon>Bacillota</taxon>
        <taxon>Bacilli</taxon>
        <taxon>Lactobacillales</taxon>
        <taxon>Streptococcaceae</taxon>
        <taxon>Streptococcus</taxon>
    </lineage>
</organism>
<proteinExistence type="predicted"/>
<dbReference type="AlphaFoldDB" id="A0A0E4H8G5"/>
<evidence type="ECO:0000313" key="1">
    <source>
        <dbReference type="EMBL" id="CQR25314.1"/>
    </source>
</evidence>
<dbReference type="OrthoDB" id="9945285at2"/>
<dbReference type="STRING" id="1608583.BN1356_01656"/>